<organism evidence="13 14">
    <name type="scientific">Helicocarpus griseus UAMH5409</name>
    <dbReference type="NCBI Taxonomy" id="1447875"/>
    <lineage>
        <taxon>Eukaryota</taxon>
        <taxon>Fungi</taxon>
        <taxon>Dikarya</taxon>
        <taxon>Ascomycota</taxon>
        <taxon>Pezizomycotina</taxon>
        <taxon>Eurotiomycetes</taxon>
        <taxon>Eurotiomycetidae</taxon>
        <taxon>Onygenales</taxon>
        <taxon>Ajellomycetaceae</taxon>
        <taxon>Helicocarpus</taxon>
    </lineage>
</organism>
<dbReference type="Proteomes" id="UP000223968">
    <property type="component" value="Unassembled WGS sequence"/>
</dbReference>
<dbReference type="GO" id="GO:0043130">
    <property type="term" value="F:ubiquitin binding"/>
    <property type="evidence" value="ECO:0007669"/>
    <property type="project" value="InterPro"/>
</dbReference>
<dbReference type="Gene3D" id="2.60.40.1230">
    <property type="match status" value="1"/>
</dbReference>
<evidence type="ECO:0000259" key="10">
    <source>
        <dbReference type="PROSITE" id="PS50179"/>
    </source>
</evidence>
<dbReference type="Pfam" id="PF03127">
    <property type="entry name" value="GAT"/>
    <property type="match status" value="1"/>
</dbReference>
<dbReference type="EMBL" id="PDNB01000039">
    <property type="protein sequence ID" value="PGH13997.1"/>
    <property type="molecule type" value="Genomic_DNA"/>
</dbReference>
<dbReference type="SMART" id="SM00809">
    <property type="entry name" value="Alpha_adaptinC2"/>
    <property type="match status" value="1"/>
</dbReference>
<evidence type="ECO:0000256" key="6">
    <source>
        <dbReference type="ARBA" id="ARBA00023054"/>
    </source>
</evidence>
<evidence type="ECO:0000313" key="13">
    <source>
        <dbReference type="EMBL" id="PGH13997.1"/>
    </source>
</evidence>
<comment type="function">
    <text evidence="7">May play a role in the regulation of membrane traffic through the trans-Golgi network.</text>
</comment>
<dbReference type="InterPro" id="IPR002014">
    <property type="entry name" value="VHS_dom"/>
</dbReference>
<evidence type="ECO:0000259" key="12">
    <source>
        <dbReference type="PROSITE" id="PS50909"/>
    </source>
</evidence>
<evidence type="ECO:0000256" key="8">
    <source>
        <dbReference type="ARBA" id="ARBA00065344"/>
    </source>
</evidence>
<dbReference type="PROSITE" id="PS50179">
    <property type="entry name" value="VHS"/>
    <property type="match status" value="1"/>
</dbReference>
<accession>A0A2B7XZU6</accession>
<evidence type="ECO:0000256" key="7">
    <source>
        <dbReference type="ARBA" id="ARBA00053552"/>
    </source>
</evidence>
<dbReference type="GO" id="GO:0006896">
    <property type="term" value="P:Golgi to vacuole transport"/>
    <property type="evidence" value="ECO:0007669"/>
    <property type="project" value="UniProtKB-ARBA"/>
</dbReference>
<dbReference type="CDD" id="cd14235">
    <property type="entry name" value="GAT_GGA_fungi"/>
    <property type="match status" value="1"/>
</dbReference>
<feature type="compositionally biased region" description="Low complexity" evidence="9">
    <location>
        <begin position="421"/>
        <end position="432"/>
    </location>
</feature>
<feature type="domain" description="GAT" evidence="12">
    <location>
        <begin position="188"/>
        <end position="315"/>
    </location>
</feature>
<evidence type="ECO:0000256" key="3">
    <source>
        <dbReference type="ARBA" id="ARBA00022448"/>
    </source>
</evidence>
<dbReference type="PROSITE" id="PS50909">
    <property type="entry name" value="GAT"/>
    <property type="match status" value="1"/>
</dbReference>
<keyword evidence="5" id="KW-0333">Golgi apparatus</keyword>
<dbReference type="FunFam" id="1.20.58.160:FF:000003">
    <property type="entry name" value="VHS domain protein"/>
    <property type="match status" value="1"/>
</dbReference>
<gene>
    <name evidence="13" type="ORF">AJ79_03266</name>
</gene>
<dbReference type="InterPro" id="IPR004152">
    <property type="entry name" value="GAT_dom"/>
</dbReference>
<feature type="region of interest" description="Disordered" evidence="9">
    <location>
        <begin position="348"/>
        <end position="372"/>
    </location>
</feature>
<evidence type="ECO:0000256" key="1">
    <source>
        <dbReference type="ARBA" id="ARBA00004601"/>
    </source>
</evidence>
<name>A0A2B7XZU6_9EURO</name>
<evidence type="ECO:0000259" key="11">
    <source>
        <dbReference type="PROSITE" id="PS50180"/>
    </source>
</evidence>
<evidence type="ECO:0000256" key="2">
    <source>
        <dbReference type="ARBA" id="ARBA00011446"/>
    </source>
</evidence>
<feature type="domain" description="GAE" evidence="11">
    <location>
        <begin position="522"/>
        <end position="641"/>
    </location>
</feature>
<dbReference type="Gene3D" id="1.20.58.160">
    <property type="match status" value="1"/>
</dbReference>
<dbReference type="SUPFAM" id="SSF49348">
    <property type="entry name" value="Clathrin adaptor appendage domain"/>
    <property type="match status" value="1"/>
</dbReference>
<dbReference type="InterPro" id="IPR052653">
    <property type="entry name" value="ARF-binding"/>
</dbReference>
<keyword evidence="3" id="KW-0813">Transport</keyword>
<dbReference type="InterPro" id="IPR008152">
    <property type="entry name" value="Clathrin_a/b/g-adaptin_app_Ig"/>
</dbReference>
<dbReference type="GO" id="GO:0006895">
    <property type="term" value="P:Golgi to endosome transport"/>
    <property type="evidence" value="ECO:0007669"/>
    <property type="project" value="TreeGrafter"/>
</dbReference>
<dbReference type="Gene3D" id="1.20.5.170">
    <property type="match status" value="1"/>
</dbReference>
<dbReference type="FunFam" id="1.20.5.170:FF:000024">
    <property type="entry name" value="VHS domain-containing protein"/>
    <property type="match status" value="1"/>
</dbReference>
<comment type="subcellular location">
    <subcellularLocation>
        <location evidence="1">Golgi apparatus</location>
        <location evidence="1">trans-Golgi network</location>
    </subcellularLocation>
</comment>
<reference evidence="13 14" key="1">
    <citation type="submission" date="2017-10" db="EMBL/GenBank/DDBJ databases">
        <title>Comparative genomics in systemic dimorphic fungi from Ajellomycetaceae.</title>
        <authorList>
            <person name="Munoz J.F."/>
            <person name="Mcewen J.G."/>
            <person name="Clay O.K."/>
            <person name="Cuomo C.A."/>
        </authorList>
    </citation>
    <scope>NUCLEOTIDE SEQUENCE [LARGE SCALE GENOMIC DNA]</scope>
    <source>
        <strain evidence="13 14">UAMH5409</strain>
    </source>
</reference>
<evidence type="ECO:0008006" key="15">
    <source>
        <dbReference type="Google" id="ProtNLM"/>
    </source>
</evidence>
<dbReference type="GO" id="GO:0035091">
    <property type="term" value="F:phosphatidylinositol binding"/>
    <property type="evidence" value="ECO:0007669"/>
    <property type="project" value="InterPro"/>
</dbReference>
<dbReference type="InterPro" id="IPR013041">
    <property type="entry name" value="Clathrin_app_Ig-like_sf"/>
</dbReference>
<protein>
    <recommendedName>
        <fullName evidence="15">VHS domain-containing protein</fullName>
    </recommendedName>
</protein>
<feature type="region of interest" description="Disordered" evidence="9">
    <location>
        <begin position="405"/>
        <end position="510"/>
    </location>
</feature>
<feature type="compositionally biased region" description="Low complexity" evidence="9">
    <location>
        <begin position="362"/>
        <end position="372"/>
    </location>
</feature>
<comment type="subunit">
    <text evidence="8">Binds to ARF1 and ARF2.</text>
</comment>
<dbReference type="SMART" id="SM00288">
    <property type="entry name" value="VHS"/>
    <property type="match status" value="1"/>
</dbReference>
<feature type="domain" description="VHS" evidence="10">
    <location>
        <begin position="25"/>
        <end position="161"/>
    </location>
</feature>
<evidence type="ECO:0000256" key="4">
    <source>
        <dbReference type="ARBA" id="ARBA00022927"/>
    </source>
</evidence>
<dbReference type="STRING" id="1447875.A0A2B7XZU6"/>
<evidence type="ECO:0000313" key="14">
    <source>
        <dbReference type="Proteomes" id="UP000223968"/>
    </source>
</evidence>
<sequence>MAARDRFGAFAEPAQSTLQRYIHNACDPQNFEPNLALNLEVADLINSKKGNAPREAAVTIVHLINSRNANVALLALALLDICVKNCGYPFHLQISTKEFLNELVRRFPERPPMRPSRVQHRILESIEEWRQTICQTSRYKEDLGFIRDMHRLLLYKGYMFPEIRREDAAVLNPSDNLQSAEEMEEEERAAQSAKLQELIRRGGPEDLQEANRLMKVMAGYDTRHKTDYRAKAAEEVAKVQQKAKILEEMLQSYKPGDKIKEGDVFEELANALQSAHPKIQKMCEEESDDSEAVAKLLEINDSIHRTIQRYKLVKAGDLDAASRIPKGTLGTSTGVKKTAENQLSLLDDIEPSDVGPSSNGGAASQAQPPQSAQDDLLGISFQDTLQPQQGSISLGYGINSGPSTLSAFPPASQPSGNLLDSFSPSPSSFPASNTQTPASIPPTIQQQTSTPPQMDPFAHLTSTRSQTSSPFNQLQSSLASNSSPSSLLALGQQVSQPPTQPPAPSAAAGDDEWTFTSALPENSLPSTSKIQVLKSSIGIDFASSRNAGEQKINVVVAFSNNTTQPISDLHFQVAIEKAYSLQLTPQSGRNISPLQQNGVQLQMYLNGIPVGAGNAVKLRYKVSYKLGAEAKEEQGRVPPLGIA</sequence>
<dbReference type="CDD" id="cd16998">
    <property type="entry name" value="VHS_GGA_fungi"/>
    <property type="match status" value="1"/>
</dbReference>
<dbReference type="Pfam" id="PF18308">
    <property type="entry name" value="GGA_N-GAT"/>
    <property type="match status" value="1"/>
</dbReference>
<proteinExistence type="predicted"/>
<dbReference type="PROSITE" id="PS50180">
    <property type="entry name" value="GAE"/>
    <property type="match status" value="1"/>
</dbReference>
<feature type="compositionally biased region" description="Low complexity" evidence="9">
    <location>
        <begin position="472"/>
        <end position="497"/>
    </location>
</feature>
<dbReference type="GO" id="GO:0043328">
    <property type="term" value="P:protein transport to vacuole involved in ubiquitin-dependent protein catabolic process via the multivesicular body sorting pathway"/>
    <property type="evidence" value="ECO:0007669"/>
    <property type="project" value="UniProtKB-ARBA"/>
</dbReference>
<keyword evidence="4" id="KW-0653">Protein transport</keyword>
<dbReference type="InterPro" id="IPR008153">
    <property type="entry name" value="GAE_dom"/>
</dbReference>
<dbReference type="FunFam" id="1.25.40.90:FF:000008">
    <property type="entry name" value="VHS domain protein"/>
    <property type="match status" value="1"/>
</dbReference>
<dbReference type="PANTHER" id="PTHR47180:SF1">
    <property type="entry name" value="ADP-RIBOSYLATION FACTOR-BINDING PROTEIN GGA1-RELATED"/>
    <property type="match status" value="1"/>
</dbReference>
<dbReference type="AlphaFoldDB" id="A0A2B7XZU6"/>
<dbReference type="InterPro" id="IPR041198">
    <property type="entry name" value="GGA_N-GAT"/>
</dbReference>
<keyword evidence="6" id="KW-0175">Coiled coil</keyword>
<dbReference type="Pfam" id="PF00790">
    <property type="entry name" value="VHS"/>
    <property type="match status" value="1"/>
</dbReference>
<dbReference type="Gene3D" id="1.25.40.90">
    <property type="match status" value="1"/>
</dbReference>
<dbReference type="GO" id="GO:0005829">
    <property type="term" value="C:cytosol"/>
    <property type="evidence" value="ECO:0007669"/>
    <property type="project" value="GOC"/>
</dbReference>
<evidence type="ECO:0000256" key="5">
    <source>
        <dbReference type="ARBA" id="ARBA00023034"/>
    </source>
</evidence>
<dbReference type="GO" id="GO:0005802">
    <property type="term" value="C:trans-Golgi network"/>
    <property type="evidence" value="ECO:0007669"/>
    <property type="project" value="UniProtKB-ARBA"/>
</dbReference>
<dbReference type="PANTHER" id="PTHR47180">
    <property type="entry name" value="ADP-RIBOSYLATION FACTOR-BINDING PROTEIN GGA1-RELATED"/>
    <property type="match status" value="1"/>
</dbReference>
<comment type="caution">
    <text evidence="13">The sequence shown here is derived from an EMBL/GenBank/DDBJ whole genome shotgun (WGS) entry which is preliminary data.</text>
</comment>
<feature type="compositionally biased region" description="Low complexity" evidence="9">
    <location>
        <begin position="441"/>
        <end position="452"/>
    </location>
</feature>
<dbReference type="Pfam" id="PF02883">
    <property type="entry name" value="Alpha_adaptinC2"/>
    <property type="match status" value="1"/>
</dbReference>
<dbReference type="InterPro" id="IPR008942">
    <property type="entry name" value="ENTH_VHS"/>
</dbReference>
<dbReference type="InterPro" id="IPR038425">
    <property type="entry name" value="GAT_sf"/>
</dbReference>
<keyword evidence="14" id="KW-1185">Reference proteome</keyword>
<feature type="compositionally biased region" description="Polar residues" evidence="9">
    <location>
        <begin position="460"/>
        <end position="471"/>
    </location>
</feature>
<dbReference type="SUPFAM" id="SSF48464">
    <property type="entry name" value="ENTH/VHS domain"/>
    <property type="match status" value="1"/>
</dbReference>
<evidence type="ECO:0000256" key="9">
    <source>
        <dbReference type="SAM" id="MobiDB-lite"/>
    </source>
</evidence>
<dbReference type="SUPFAM" id="SSF89009">
    <property type="entry name" value="GAT-like domain"/>
    <property type="match status" value="1"/>
</dbReference>
<comment type="subunit">
    <text evidence="2">Component of the ESCRT-0 complex composed of HSE1 and VPS27.</text>
</comment>
<dbReference type="OrthoDB" id="2018246at2759"/>